<proteinExistence type="inferred from homology"/>
<evidence type="ECO:0000256" key="1">
    <source>
        <dbReference type="ARBA" id="ARBA00007074"/>
    </source>
</evidence>
<dbReference type="InterPro" id="IPR036365">
    <property type="entry name" value="PGBD-like_sf"/>
</dbReference>
<feature type="compositionally biased region" description="Low complexity" evidence="5">
    <location>
        <begin position="30"/>
        <end position="40"/>
    </location>
</feature>
<dbReference type="SUPFAM" id="SSF54001">
    <property type="entry name" value="Cysteine proteinases"/>
    <property type="match status" value="1"/>
</dbReference>
<evidence type="ECO:0000256" key="3">
    <source>
        <dbReference type="ARBA" id="ARBA00022801"/>
    </source>
</evidence>
<comment type="similarity">
    <text evidence="1">Belongs to the peptidase C40 family.</text>
</comment>
<gene>
    <name evidence="8" type="ORF">EGT49_07155</name>
</gene>
<evidence type="ECO:0000256" key="4">
    <source>
        <dbReference type="ARBA" id="ARBA00022807"/>
    </source>
</evidence>
<feature type="compositionally biased region" description="Low complexity" evidence="5">
    <location>
        <begin position="108"/>
        <end position="127"/>
    </location>
</feature>
<dbReference type="InterPro" id="IPR036366">
    <property type="entry name" value="PGBDSf"/>
</dbReference>
<dbReference type="Gene3D" id="1.10.101.10">
    <property type="entry name" value="PGBD-like superfamily/PGBD"/>
    <property type="match status" value="1"/>
</dbReference>
<accession>A0A4Z0JL85</accession>
<comment type="caution">
    <text evidence="8">The sequence shown here is derived from an EMBL/GenBank/DDBJ whole genome shotgun (WGS) entry which is preliminary data.</text>
</comment>
<dbReference type="PROSITE" id="PS51935">
    <property type="entry name" value="NLPC_P60"/>
    <property type="match status" value="1"/>
</dbReference>
<reference evidence="8 9" key="1">
    <citation type="submission" date="2018-10" db="EMBL/GenBank/DDBJ databases">
        <title>Lactobacillus sp. R7 and Lactobacillus sp. R19 isolated from fermented mustard green product of Taiwan.</title>
        <authorList>
            <person name="Lin S.-T."/>
        </authorList>
    </citation>
    <scope>NUCLEOTIDE SEQUENCE [LARGE SCALE GENOMIC DNA]</scope>
    <source>
        <strain evidence="8 9">BCRC 81127</strain>
    </source>
</reference>
<evidence type="ECO:0000256" key="5">
    <source>
        <dbReference type="SAM" id="MobiDB-lite"/>
    </source>
</evidence>
<dbReference type="EMBL" id="RKLY01000015">
    <property type="protein sequence ID" value="TGD23106.1"/>
    <property type="molecule type" value="Genomic_DNA"/>
</dbReference>
<dbReference type="RefSeq" id="WP_135372896.1">
    <property type="nucleotide sequence ID" value="NZ_RKLY01000015.1"/>
</dbReference>
<dbReference type="PANTHER" id="PTHR47359">
    <property type="entry name" value="PEPTIDOGLYCAN DL-ENDOPEPTIDASE CWLO"/>
    <property type="match status" value="1"/>
</dbReference>
<evidence type="ECO:0000313" key="9">
    <source>
        <dbReference type="Proteomes" id="UP000298021"/>
    </source>
</evidence>
<feature type="domain" description="NlpC/P60" evidence="7">
    <location>
        <begin position="372"/>
        <end position="509"/>
    </location>
</feature>
<keyword evidence="6" id="KW-0732">Signal</keyword>
<dbReference type="InterPro" id="IPR000064">
    <property type="entry name" value="NLP_P60_dom"/>
</dbReference>
<dbReference type="GO" id="GO:0008234">
    <property type="term" value="F:cysteine-type peptidase activity"/>
    <property type="evidence" value="ECO:0007669"/>
    <property type="project" value="UniProtKB-KW"/>
</dbReference>
<feature type="signal peptide" evidence="6">
    <location>
        <begin position="1"/>
        <end position="27"/>
    </location>
</feature>
<protein>
    <submittedName>
        <fullName evidence="8">Peptidase</fullName>
    </submittedName>
</protein>
<evidence type="ECO:0000256" key="2">
    <source>
        <dbReference type="ARBA" id="ARBA00022670"/>
    </source>
</evidence>
<organism evidence="8 9">
    <name type="scientific">Companilactobacillus suantsaicola</name>
    <dbReference type="NCBI Taxonomy" id="2487723"/>
    <lineage>
        <taxon>Bacteria</taxon>
        <taxon>Bacillati</taxon>
        <taxon>Bacillota</taxon>
        <taxon>Bacilli</taxon>
        <taxon>Lactobacillales</taxon>
        <taxon>Lactobacillaceae</taxon>
        <taxon>Companilactobacillus</taxon>
    </lineage>
</organism>
<dbReference type="SUPFAM" id="SSF47090">
    <property type="entry name" value="PGBD-like"/>
    <property type="match status" value="1"/>
</dbReference>
<dbReference type="Pfam" id="PF01471">
    <property type="entry name" value="PG_binding_1"/>
    <property type="match status" value="1"/>
</dbReference>
<dbReference type="GO" id="GO:0006508">
    <property type="term" value="P:proteolysis"/>
    <property type="evidence" value="ECO:0007669"/>
    <property type="project" value="UniProtKB-KW"/>
</dbReference>
<dbReference type="InterPro" id="IPR002477">
    <property type="entry name" value="Peptidoglycan-bd-like"/>
</dbReference>
<keyword evidence="2" id="KW-0645">Protease</keyword>
<sequence length="509" mass="55562">MNKRFKSVLICGVALTALTLSQQTVKADTTDTSSEQTTQTVKSQAVAQASTATETPSQTESTSSDTVETSQEATTEDATTAVVDEASTETSKENTTATNSENTDVDADATTQADQTATTQANSTSSNITPLKGIVDTKGITGLYTQDGTLISNRKLAGNTAWLTDQKLVYNGQTYYRVATNEYANADNVVLTYGHQENGIVRVKQWGAASYSRGEAGFYKNGQANYQANTAWRYNHVDNSNGRTYYQIGGNIWLNSDDTAVGPAYQNPNGWLQIQTKQIKPSGGSVGYDLYNGVEGIKVWLVRRYFGYSNAHTIYDGSVASSVRNLQARKGLPVTGVVNLATWKAMGYSEADWYGIDSYVAPLQTNITSTRSQHVEAMINQAYKYLGKPWISGAASMPAYGVDCSGLVTQALYASGIDSAPISNIQHAQPGHEWNSRDYWADNRIPHINFNNRQRGDLIFFTDPSTGIIWHVGILLNRDTMIESWPYAVQVHSIYSSRGNIAGVKRVFS</sequence>
<evidence type="ECO:0000256" key="6">
    <source>
        <dbReference type="SAM" id="SignalP"/>
    </source>
</evidence>
<keyword evidence="9" id="KW-1185">Reference proteome</keyword>
<dbReference type="Proteomes" id="UP000298021">
    <property type="component" value="Unassembled WGS sequence"/>
</dbReference>
<evidence type="ECO:0000259" key="7">
    <source>
        <dbReference type="PROSITE" id="PS51935"/>
    </source>
</evidence>
<dbReference type="InterPro" id="IPR038765">
    <property type="entry name" value="Papain-like_cys_pep_sf"/>
</dbReference>
<dbReference type="InterPro" id="IPR051794">
    <property type="entry name" value="PG_Endopeptidase_C40"/>
</dbReference>
<name>A0A4Z0JL85_9LACO</name>
<dbReference type="Gene3D" id="3.90.1720.10">
    <property type="entry name" value="endopeptidase domain like (from Nostoc punctiforme)"/>
    <property type="match status" value="1"/>
</dbReference>
<evidence type="ECO:0000313" key="8">
    <source>
        <dbReference type="EMBL" id="TGD23106.1"/>
    </source>
</evidence>
<feature type="chain" id="PRO_5021425783" evidence="6">
    <location>
        <begin position="28"/>
        <end position="509"/>
    </location>
</feature>
<dbReference type="Pfam" id="PF00877">
    <property type="entry name" value="NLPC_P60"/>
    <property type="match status" value="1"/>
</dbReference>
<feature type="compositionally biased region" description="Low complexity" evidence="5">
    <location>
        <begin position="47"/>
        <end position="85"/>
    </location>
</feature>
<dbReference type="PANTHER" id="PTHR47359:SF3">
    <property type="entry name" value="NLP_P60 DOMAIN-CONTAINING PROTEIN-RELATED"/>
    <property type="match status" value="1"/>
</dbReference>
<keyword evidence="4" id="KW-0788">Thiol protease</keyword>
<feature type="region of interest" description="Disordered" evidence="5">
    <location>
        <begin position="24"/>
        <end position="128"/>
    </location>
</feature>
<dbReference type="OrthoDB" id="9813118at2"/>
<dbReference type="AlphaFoldDB" id="A0A4Z0JL85"/>
<keyword evidence="3" id="KW-0378">Hydrolase</keyword>